<name>A0ABD0N294_CIRMR</name>
<feature type="non-terminal residue" evidence="2">
    <location>
        <position position="1"/>
    </location>
</feature>
<protein>
    <submittedName>
        <fullName evidence="2">Uncharacterized protein</fullName>
    </submittedName>
</protein>
<reference evidence="2 3" key="1">
    <citation type="submission" date="2024-05" db="EMBL/GenBank/DDBJ databases">
        <title>Genome sequencing and assembly of Indian major carp, Cirrhinus mrigala (Hamilton, 1822).</title>
        <authorList>
            <person name="Mohindra V."/>
            <person name="Chowdhury L.M."/>
            <person name="Lal K."/>
            <person name="Jena J.K."/>
        </authorList>
    </citation>
    <scope>NUCLEOTIDE SEQUENCE [LARGE SCALE GENOMIC DNA]</scope>
    <source>
        <strain evidence="2">CM1030</strain>
        <tissue evidence="2">Blood</tissue>
    </source>
</reference>
<sequence length="62" mass="7120">HRAKPKDITSLRRLPVHHHVCDGRQYTPGGRVHQPPSPAQRIPAAPERQRKPHHEEPQTKNS</sequence>
<feature type="compositionally biased region" description="Basic and acidic residues" evidence="1">
    <location>
        <begin position="1"/>
        <end position="10"/>
    </location>
</feature>
<evidence type="ECO:0000256" key="1">
    <source>
        <dbReference type="SAM" id="MobiDB-lite"/>
    </source>
</evidence>
<evidence type="ECO:0000313" key="2">
    <source>
        <dbReference type="EMBL" id="KAL0155529.1"/>
    </source>
</evidence>
<evidence type="ECO:0000313" key="3">
    <source>
        <dbReference type="Proteomes" id="UP001529510"/>
    </source>
</evidence>
<proteinExistence type="predicted"/>
<dbReference type="AlphaFoldDB" id="A0ABD0N294"/>
<organism evidence="2 3">
    <name type="scientific">Cirrhinus mrigala</name>
    <name type="common">Mrigala</name>
    <dbReference type="NCBI Taxonomy" id="683832"/>
    <lineage>
        <taxon>Eukaryota</taxon>
        <taxon>Metazoa</taxon>
        <taxon>Chordata</taxon>
        <taxon>Craniata</taxon>
        <taxon>Vertebrata</taxon>
        <taxon>Euteleostomi</taxon>
        <taxon>Actinopterygii</taxon>
        <taxon>Neopterygii</taxon>
        <taxon>Teleostei</taxon>
        <taxon>Ostariophysi</taxon>
        <taxon>Cypriniformes</taxon>
        <taxon>Cyprinidae</taxon>
        <taxon>Labeoninae</taxon>
        <taxon>Labeonini</taxon>
        <taxon>Cirrhinus</taxon>
    </lineage>
</organism>
<feature type="compositionally biased region" description="Basic and acidic residues" evidence="1">
    <location>
        <begin position="47"/>
        <end position="62"/>
    </location>
</feature>
<comment type="caution">
    <text evidence="2">The sequence shown here is derived from an EMBL/GenBank/DDBJ whole genome shotgun (WGS) entry which is preliminary data.</text>
</comment>
<accession>A0ABD0N294</accession>
<feature type="non-terminal residue" evidence="2">
    <location>
        <position position="62"/>
    </location>
</feature>
<feature type="region of interest" description="Disordered" evidence="1">
    <location>
        <begin position="1"/>
        <end position="62"/>
    </location>
</feature>
<gene>
    <name evidence="2" type="ORF">M9458_049792</name>
</gene>
<dbReference type="EMBL" id="JAMKFB020000025">
    <property type="protein sequence ID" value="KAL0155529.1"/>
    <property type="molecule type" value="Genomic_DNA"/>
</dbReference>
<dbReference type="Proteomes" id="UP001529510">
    <property type="component" value="Unassembled WGS sequence"/>
</dbReference>
<keyword evidence="3" id="KW-1185">Reference proteome</keyword>